<proteinExistence type="predicted"/>
<name>A0A544T544_9BACI</name>
<dbReference type="RefSeq" id="WP_142539351.1">
    <property type="nucleotide sequence ID" value="NZ_BMIE01000006.1"/>
</dbReference>
<accession>A0A544T544</accession>
<evidence type="ECO:0000259" key="1">
    <source>
        <dbReference type="Pfam" id="PF12867"/>
    </source>
</evidence>
<dbReference type="Proteomes" id="UP000317316">
    <property type="component" value="Unassembled WGS sequence"/>
</dbReference>
<dbReference type="AlphaFoldDB" id="A0A544T544"/>
<dbReference type="Pfam" id="PF12867">
    <property type="entry name" value="DinB_2"/>
    <property type="match status" value="1"/>
</dbReference>
<evidence type="ECO:0000313" key="3">
    <source>
        <dbReference type="Proteomes" id="UP000317316"/>
    </source>
</evidence>
<evidence type="ECO:0000313" key="2">
    <source>
        <dbReference type="EMBL" id="TQR12570.1"/>
    </source>
</evidence>
<comment type="caution">
    <text evidence="2">The sequence shown here is derived from an EMBL/GenBank/DDBJ whole genome shotgun (WGS) entry which is preliminary data.</text>
</comment>
<keyword evidence="3" id="KW-1185">Reference proteome</keyword>
<protein>
    <submittedName>
        <fullName evidence="2">DinB family protein</fullName>
    </submittedName>
</protein>
<organism evidence="2 3">
    <name type="scientific">Psychrobacillus lasiicapitis</name>
    <dbReference type="NCBI Taxonomy" id="1636719"/>
    <lineage>
        <taxon>Bacteria</taxon>
        <taxon>Bacillati</taxon>
        <taxon>Bacillota</taxon>
        <taxon>Bacilli</taxon>
        <taxon>Bacillales</taxon>
        <taxon>Bacillaceae</taxon>
        <taxon>Psychrobacillus</taxon>
    </lineage>
</organism>
<feature type="domain" description="DinB-like" evidence="1">
    <location>
        <begin position="9"/>
        <end position="135"/>
    </location>
</feature>
<gene>
    <name evidence="2" type="ORF">FG382_13190</name>
</gene>
<dbReference type="InterPro" id="IPR034660">
    <property type="entry name" value="DinB/YfiT-like"/>
</dbReference>
<dbReference type="OrthoDB" id="2427314at2"/>
<dbReference type="EMBL" id="VDGH01000007">
    <property type="protein sequence ID" value="TQR12570.1"/>
    <property type="molecule type" value="Genomic_DNA"/>
</dbReference>
<dbReference type="SUPFAM" id="SSF109854">
    <property type="entry name" value="DinB/YfiT-like putative metalloenzymes"/>
    <property type="match status" value="1"/>
</dbReference>
<dbReference type="InterPro" id="IPR024775">
    <property type="entry name" value="DinB-like"/>
</dbReference>
<reference evidence="2 3" key="1">
    <citation type="submission" date="2019-05" db="EMBL/GenBank/DDBJ databases">
        <title>Psychrobacillus vulpis sp. nov., a new species isolated from feces of a red fox that inhabits in The Tablas de Daimiel Natural Park, Albacete, Spain.</title>
        <authorList>
            <person name="Rodriguez M."/>
            <person name="Reina J.C."/>
            <person name="Bejar V."/>
            <person name="Llamas I."/>
        </authorList>
    </citation>
    <scope>NUCLEOTIDE SEQUENCE [LARGE SCALE GENOMIC DNA]</scope>
    <source>
        <strain evidence="2 3">NEAU-3TGS17</strain>
    </source>
</reference>
<sequence>MINDVIKQLEYIAKTIEQLFQYVDVEIQHRQPIANKMSLWEVCVHLAQIPKADLLILEGYSEEQMANYYYVNTPVSIDNAKKLFLAGIQELICLCEKLTKEQLDKKFTTYWKSEYSTAEWLMQIVTHLAHHRAQLYQYLLMLNRDVEIVLFR</sequence>
<dbReference type="Gene3D" id="1.20.120.450">
    <property type="entry name" value="dinb family like domain"/>
    <property type="match status" value="1"/>
</dbReference>